<proteinExistence type="predicted"/>
<dbReference type="Proteomes" id="UP000323671">
    <property type="component" value="Chromosome"/>
</dbReference>
<dbReference type="GO" id="GO:0016740">
    <property type="term" value="F:transferase activity"/>
    <property type="evidence" value="ECO:0007669"/>
    <property type="project" value="UniProtKB-KW"/>
</dbReference>
<dbReference type="RefSeq" id="WP_149426148.1">
    <property type="nucleotide sequence ID" value="NZ_CP022579.1"/>
</dbReference>
<accession>A0A5C1EC67</accession>
<organism evidence="1 2">
    <name type="scientific">Oryzomicrobium terrae</name>
    <dbReference type="NCBI Taxonomy" id="1735038"/>
    <lineage>
        <taxon>Bacteria</taxon>
        <taxon>Pseudomonadati</taxon>
        <taxon>Pseudomonadota</taxon>
        <taxon>Betaproteobacteria</taxon>
        <taxon>Rhodocyclales</taxon>
        <taxon>Rhodocyclaceae</taxon>
        <taxon>Oryzomicrobium</taxon>
    </lineage>
</organism>
<keyword evidence="1" id="KW-0808">Transferase</keyword>
<dbReference type="AlphaFoldDB" id="A0A5C1EC67"/>
<dbReference type="InterPro" id="IPR023606">
    <property type="entry name" value="CoA-Trfase_III_dom_1_sf"/>
</dbReference>
<dbReference type="InterPro" id="IPR044855">
    <property type="entry name" value="CoA-Trfase_III_dom3_sf"/>
</dbReference>
<evidence type="ECO:0000313" key="2">
    <source>
        <dbReference type="Proteomes" id="UP000323671"/>
    </source>
</evidence>
<gene>
    <name evidence="1" type="primary">cbiB</name>
    <name evidence="1" type="ORF">OTERR_27690</name>
</gene>
<protein>
    <submittedName>
        <fullName evidence="1">Acyl-CoA transferase</fullName>
    </submittedName>
</protein>
<dbReference type="KEGG" id="otr:OTERR_27690"/>
<dbReference type="Gene3D" id="3.30.1540.10">
    <property type="entry name" value="formyl-coa transferase, domain 3"/>
    <property type="match status" value="1"/>
</dbReference>
<dbReference type="PANTHER" id="PTHR48228:SF5">
    <property type="entry name" value="ALPHA-METHYLACYL-COA RACEMASE"/>
    <property type="match status" value="1"/>
</dbReference>
<sequence length="400" mass="42176">MTTASVASAPVTAPLHGVRVLDLTRLLPGPLATRHLADLGAEIIKIEDTGAGDYAREMGPPPPGLRDADSRFFRALNRGKRALRLDLKHPLGKAVLRRLAESADVLVESFRPGVMDRLGLGYEALKAVNPRLIYCAITGYGQDGPWRDLAGHDLNYLAVSGVLERTASRDSSLPAVPSLQIGDLLGGALPAALSIVAALYGARQSGQGRLLDVAMAEVVLIHHMTPLLGEGEAAPRGREMLTGGLPWYGVYATQDGRHLAVAALEFKFWATFCATVGRPDWTGRHSEEGATLDSLRHEVAALVASQPLAYWSEVFATVDACVTPVLTPEEALALPQFQARGLGGADELGQGPAASPFVMDGVRLAATGTPPSPGQDSRAILVEAGFAIDEVDGLLAQGIL</sequence>
<dbReference type="Gene3D" id="3.40.50.10540">
    <property type="entry name" value="Crotonobetainyl-coa:carnitine coa-transferase, domain 1"/>
    <property type="match status" value="1"/>
</dbReference>
<name>A0A5C1EC67_9RHOO</name>
<dbReference type="InterPro" id="IPR003673">
    <property type="entry name" value="CoA-Trfase_fam_III"/>
</dbReference>
<dbReference type="Pfam" id="PF02515">
    <property type="entry name" value="CoA_transf_3"/>
    <property type="match status" value="1"/>
</dbReference>
<keyword evidence="2" id="KW-1185">Reference proteome</keyword>
<evidence type="ECO:0000313" key="1">
    <source>
        <dbReference type="EMBL" id="QEL66245.1"/>
    </source>
</evidence>
<reference evidence="1 2" key="1">
    <citation type="submission" date="2017-07" db="EMBL/GenBank/DDBJ databases">
        <title>Complete genome sequence of Oryzomicrobium terrae TPP412.</title>
        <authorList>
            <person name="Chiu L.-W."/>
            <person name="Lo K.-J."/>
            <person name="Tsai Y.-M."/>
            <person name="Lin S.-S."/>
            <person name="Kuo C.-H."/>
            <person name="Liu C.-T."/>
        </authorList>
    </citation>
    <scope>NUCLEOTIDE SEQUENCE [LARGE SCALE GENOMIC DNA]</scope>
    <source>
        <strain evidence="1 2">TPP412</strain>
    </source>
</reference>
<dbReference type="EMBL" id="CP022579">
    <property type="protein sequence ID" value="QEL66245.1"/>
    <property type="molecule type" value="Genomic_DNA"/>
</dbReference>
<dbReference type="PANTHER" id="PTHR48228">
    <property type="entry name" value="SUCCINYL-COA--D-CITRAMALATE COA-TRANSFERASE"/>
    <property type="match status" value="1"/>
</dbReference>
<dbReference type="SUPFAM" id="SSF89796">
    <property type="entry name" value="CoA-transferase family III (CaiB/BaiF)"/>
    <property type="match status" value="1"/>
</dbReference>
<dbReference type="InterPro" id="IPR050509">
    <property type="entry name" value="CoA-transferase_III"/>
</dbReference>